<accession>A0A9P9EEI6</accession>
<organism evidence="4 5">
    <name type="scientific">Dendryphion nanum</name>
    <dbReference type="NCBI Taxonomy" id="256645"/>
    <lineage>
        <taxon>Eukaryota</taxon>
        <taxon>Fungi</taxon>
        <taxon>Dikarya</taxon>
        <taxon>Ascomycota</taxon>
        <taxon>Pezizomycotina</taxon>
        <taxon>Dothideomycetes</taxon>
        <taxon>Pleosporomycetidae</taxon>
        <taxon>Pleosporales</taxon>
        <taxon>Torulaceae</taxon>
        <taxon>Dendryphion</taxon>
    </lineage>
</organism>
<dbReference type="Pfam" id="PF11951">
    <property type="entry name" value="Fungal_trans_2"/>
    <property type="match status" value="1"/>
</dbReference>
<dbReference type="Gene3D" id="4.10.240.10">
    <property type="entry name" value="Zn(2)-C6 fungal-type DNA-binding domain"/>
    <property type="match status" value="1"/>
</dbReference>
<evidence type="ECO:0000313" key="4">
    <source>
        <dbReference type="EMBL" id="KAH7135689.1"/>
    </source>
</evidence>
<keyword evidence="2" id="KW-0539">Nucleus</keyword>
<dbReference type="EMBL" id="JAGMWT010000002">
    <property type="protein sequence ID" value="KAH7135689.1"/>
    <property type="molecule type" value="Genomic_DNA"/>
</dbReference>
<protein>
    <submittedName>
        <fullName evidence="4">Fungal-specific transcription factor domain-containing protein</fullName>
    </submittedName>
</protein>
<dbReference type="PANTHER" id="PTHR37534:SF49">
    <property type="entry name" value="LYSINE BIOSYNTHESIS REGULATORY PROTEIN LYS14"/>
    <property type="match status" value="1"/>
</dbReference>
<dbReference type="GO" id="GO:0000976">
    <property type="term" value="F:transcription cis-regulatory region binding"/>
    <property type="evidence" value="ECO:0007669"/>
    <property type="project" value="TreeGrafter"/>
</dbReference>
<proteinExistence type="predicted"/>
<dbReference type="GO" id="GO:0000981">
    <property type="term" value="F:DNA-binding transcription factor activity, RNA polymerase II-specific"/>
    <property type="evidence" value="ECO:0007669"/>
    <property type="project" value="InterPro"/>
</dbReference>
<dbReference type="InterPro" id="IPR021858">
    <property type="entry name" value="Fun_TF"/>
</dbReference>
<dbReference type="SUPFAM" id="SSF57701">
    <property type="entry name" value="Zn2/Cys6 DNA-binding domain"/>
    <property type="match status" value="1"/>
</dbReference>
<evidence type="ECO:0000256" key="1">
    <source>
        <dbReference type="ARBA" id="ARBA00004123"/>
    </source>
</evidence>
<dbReference type="PANTHER" id="PTHR37534">
    <property type="entry name" value="TRANSCRIPTIONAL ACTIVATOR PROTEIN UGA3"/>
    <property type="match status" value="1"/>
</dbReference>
<feature type="domain" description="Zn(2)-C6 fungal-type" evidence="3">
    <location>
        <begin position="6"/>
        <end position="34"/>
    </location>
</feature>
<dbReference type="AlphaFoldDB" id="A0A9P9EEI6"/>
<dbReference type="GO" id="GO:0008270">
    <property type="term" value="F:zinc ion binding"/>
    <property type="evidence" value="ECO:0007669"/>
    <property type="project" value="InterPro"/>
</dbReference>
<dbReference type="OrthoDB" id="5130013at2759"/>
<dbReference type="InterPro" id="IPR036864">
    <property type="entry name" value="Zn2-C6_fun-type_DNA-bd_sf"/>
</dbReference>
<reference evidence="4" key="1">
    <citation type="journal article" date="2021" name="Nat. Commun.">
        <title>Genetic determinants of endophytism in the Arabidopsis root mycobiome.</title>
        <authorList>
            <person name="Mesny F."/>
            <person name="Miyauchi S."/>
            <person name="Thiergart T."/>
            <person name="Pickel B."/>
            <person name="Atanasova L."/>
            <person name="Karlsson M."/>
            <person name="Huettel B."/>
            <person name="Barry K.W."/>
            <person name="Haridas S."/>
            <person name="Chen C."/>
            <person name="Bauer D."/>
            <person name="Andreopoulos W."/>
            <person name="Pangilinan J."/>
            <person name="LaButti K."/>
            <person name="Riley R."/>
            <person name="Lipzen A."/>
            <person name="Clum A."/>
            <person name="Drula E."/>
            <person name="Henrissat B."/>
            <person name="Kohler A."/>
            <person name="Grigoriev I.V."/>
            <person name="Martin F.M."/>
            <person name="Hacquard S."/>
        </authorList>
    </citation>
    <scope>NUCLEOTIDE SEQUENCE</scope>
    <source>
        <strain evidence="4">MPI-CAGE-CH-0243</strain>
    </source>
</reference>
<evidence type="ECO:0000313" key="5">
    <source>
        <dbReference type="Proteomes" id="UP000700596"/>
    </source>
</evidence>
<comment type="subcellular location">
    <subcellularLocation>
        <location evidence="1">Nucleus</location>
    </subcellularLocation>
</comment>
<dbReference type="InterPro" id="IPR001138">
    <property type="entry name" value="Zn2Cys6_DnaBD"/>
</dbReference>
<sequence length="489" mass="56000">MIANHNCWTCKERKVGCDRFLPECVNCKRSGRHCQGYALKLAWPDKVDGRRKQKKYQAQHVRSTDYLTRNGRFTFLNTTNEDFNDTIDFQRIVKIESYSRDEYQIRPALRPLSNINEEDGRLLSYFDSVLARMITTIDDNTNGFRLKLIPMALSSTDASSKSLLQAISALSSFHLGRSEEALQHKVKAIKSLSKSFQEGPSAMLTQFATCMMLCVYSVFDPSDTTWHTHLRGAKIIAEALGKRERDMLCWDFLELWLDYHETFSTYSYPADLSFNDGEPNIVLPESNDHNRQIIGPHGCSTEVLKIISCINQLRTLKSSSKQSPESKTQTFLELSLLIRSRLQTLSQEIRLEIGETSGTLDQTRILLTADFYRIATHLYLYQIAPPQAIPPNAVKELVKEGWSVLDQMEVCTSPWPLFILACNVGTDVERWKIMAMLEVMEERRGVGNYLLVRGLIQAVWMRADLGDRVVEVIDWRELVREGEGMPSFI</sequence>
<evidence type="ECO:0000259" key="3">
    <source>
        <dbReference type="PROSITE" id="PS50048"/>
    </source>
</evidence>
<keyword evidence="5" id="KW-1185">Reference proteome</keyword>
<dbReference type="GO" id="GO:0045944">
    <property type="term" value="P:positive regulation of transcription by RNA polymerase II"/>
    <property type="evidence" value="ECO:0007669"/>
    <property type="project" value="TreeGrafter"/>
</dbReference>
<dbReference type="Pfam" id="PF00172">
    <property type="entry name" value="Zn_clus"/>
    <property type="match status" value="1"/>
</dbReference>
<dbReference type="CDD" id="cd00067">
    <property type="entry name" value="GAL4"/>
    <property type="match status" value="1"/>
</dbReference>
<name>A0A9P9EEI6_9PLEO</name>
<dbReference type="Proteomes" id="UP000700596">
    <property type="component" value="Unassembled WGS sequence"/>
</dbReference>
<evidence type="ECO:0000256" key="2">
    <source>
        <dbReference type="ARBA" id="ARBA00023242"/>
    </source>
</evidence>
<dbReference type="SMART" id="SM00066">
    <property type="entry name" value="GAL4"/>
    <property type="match status" value="1"/>
</dbReference>
<comment type="caution">
    <text evidence="4">The sequence shown here is derived from an EMBL/GenBank/DDBJ whole genome shotgun (WGS) entry which is preliminary data.</text>
</comment>
<gene>
    <name evidence="4" type="ORF">B0J11DRAFT_166886</name>
</gene>
<dbReference type="PROSITE" id="PS50048">
    <property type="entry name" value="ZN2_CY6_FUNGAL_2"/>
    <property type="match status" value="1"/>
</dbReference>
<dbReference type="GO" id="GO:0005634">
    <property type="term" value="C:nucleus"/>
    <property type="evidence" value="ECO:0007669"/>
    <property type="project" value="UniProtKB-SubCell"/>
</dbReference>